<accession>A0A915J6L7</accession>
<dbReference type="WBParaSite" id="nRc.2.0.1.t22107-RA">
    <property type="protein sequence ID" value="nRc.2.0.1.t22107-RA"/>
    <property type="gene ID" value="nRc.2.0.1.g22107"/>
</dbReference>
<dbReference type="Proteomes" id="UP000887565">
    <property type="component" value="Unplaced"/>
</dbReference>
<protein>
    <submittedName>
        <fullName evidence="2">Uncharacterized protein</fullName>
    </submittedName>
</protein>
<evidence type="ECO:0000313" key="1">
    <source>
        <dbReference type="Proteomes" id="UP000887565"/>
    </source>
</evidence>
<sequence length="181" mass="20387">MCTTEPKFKEDPLLSNAAVFRGGVVDDVEDCVNVWMHQEVGSDDALIVTIIVEDNTLDHMFSKGPIHGWMNQMIKGDPESGPPANLISAVTTRSMAREVEKKDEAQLQLDSNQGQLKEKESNQATAFKILINFQIILFERDKFSKSKNWKRHGTANNRCASGHIPMCEWSHTERQATVMAR</sequence>
<reference evidence="2" key="1">
    <citation type="submission" date="2022-11" db="UniProtKB">
        <authorList>
            <consortium name="WormBaseParasite"/>
        </authorList>
    </citation>
    <scope>IDENTIFICATION</scope>
</reference>
<keyword evidence="1" id="KW-1185">Reference proteome</keyword>
<proteinExistence type="predicted"/>
<evidence type="ECO:0000313" key="2">
    <source>
        <dbReference type="WBParaSite" id="nRc.2.0.1.t22107-RA"/>
    </source>
</evidence>
<dbReference type="AlphaFoldDB" id="A0A915J6L7"/>
<organism evidence="1 2">
    <name type="scientific">Romanomermis culicivorax</name>
    <name type="common">Nematode worm</name>
    <dbReference type="NCBI Taxonomy" id="13658"/>
    <lineage>
        <taxon>Eukaryota</taxon>
        <taxon>Metazoa</taxon>
        <taxon>Ecdysozoa</taxon>
        <taxon>Nematoda</taxon>
        <taxon>Enoplea</taxon>
        <taxon>Dorylaimia</taxon>
        <taxon>Mermithida</taxon>
        <taxon>Mermithoidea</taxon>
        <taxon>Mermithidae</taxon>
        <taxon>Romanomermis</taxon>
    </lineage>
</organism>
<name>A0A915J6L7_ROMCU</name>